<organism evidence="1 2">
    <name type="scientific">Panagrolaimus sp. ES5</name>
    <dbReference type="NCBI Taxonomy" id="591445"/>
    <lineage>
        <taxon>Eukaryota</taxon>
        <taxon>Metazoa</taxon>
        <taxon>Ecdysozoa</taxon>
        <taxon>Nematoda</taxon>
        <taxon>Chromadorea</taxon>
        <taxon>Rhabditida</taxon>
        <taxon>Tylenchina</taxon>
        <taxon>Panagrolaimomorpha</taxon>
        <taxon>Panagrolaimoidea</taxon>
        <taxon>Panagrolaimidae</taxon>
        <taxon>Panagrolaimus</taxon>
    </lineage>
</organism>
<dbReference type="WBParaSite" id="ES5_v2.g4754.t1">
    <property type="protein sequence ID" value="ES5_v2.g4754.t1"/>
    <property type="gene ID" value="ES5_v2.g4754"/>
</dbReference>
<name>A0AC34GNI7_9BILA</name>
<dbReference type="Proteomes" id="UP000887579">
    <property type="component" value="Unplaced"/>
</dbReference>
<accession>A0AC34GNI7</accession>
<protein>
    <submittedName>
        <fullName evidence="2">Metallo-beta-lactamase domain-containing protein</fullName>
    </submittedName>
</protein>
<evidence type="ECO:0000313" key="1">
    <source>
        <dbReference type="Proteomes" id="UP000887579"/>
    </source>
</evidence>
<reference evidence="2" key="1">
    <citation type="submission" date="2022-11" db="UniProtKB">
        <authorList>
            <consortium name="WormBaseParasite"/>
        </authorList>
    </citation>
    <scope>IDENTIFICATION</scope>
</reference>
<proteinExistence type="predicted"/>
<sequence length="384" mass="43763">MYLIMLVNPLSLFLCSCIVIFFLSFFKEMTSSSASTSYYETTDDEEFSKPVVTKSFFGIKYSNPPSFTTWKGLPTIMSLIRWFLFEKDDSHLPSKEFVAKALPVITPKFDLTSKLSATWLGHATVFVQLEGLNIITDPVFSSRASPMFAMFFAGPKRYVKPPCPYEDLPPIHVGVISHNHYDHLDATAVVKISSLNPEMKWFVPLGVKKLMNSIVPGTEVIEKNWGEIEEFQMNGISYNVLCTPAQHWSQRGLFDHNHTLWAGWAVMGPNYKFFYTGDTGFCEEEYKKLGNKYGPFQLAAIPIGCYCPRWIMQSQHINTEEAVLIHKHIKAENTIGIHWGTYLMGSNEPYLEPPKLFGEAATKHGYDLKNLFTVRHGETWSYNP</sequence>
<evidence type="ECO:0000313" key="2">
    <source>
        <dbReference type="WBParaSite" id="ES5_v2.g4754.t1"/>
    </source>
</evidence>